<evidence type="ECO:0000256" key="1">
    <source>
        <dbReference type="ARBA" id="ARBA00022612"/>
    </source>
</evidence>
<accession>A0A5U5TT33</accession>
<dbReference type="AlphaFoldDB" id="A0A5U5TT33"/>
<protein>
    <submittedName>
        <fullName evidence="4">Phage tail tape measure protein</fullName>
    </submittedName>
</protein>
<comment type="caution">
    <text evidence="4">The sequence shown here is derived from an EMBL/GenBank/DDBJ whole genome shotgun (WGS) entry which is preliminary data.</text>
</comment>
<keyword evidence="1" id="KW-1188">Viral release from host cell</keyword>
<evidence type="ECO:0000256" key="2">
    <source>
        <dbReference type="SAM" id="Phobius"/>
    </source>
</evidence>
<dbReference type="PANTHER" id="PTHR37813">
    <property type="entry name" value="FELS-2 PROPHAGE PROTEIN"/>
    <property type="match status" value="1"/>
</dbReference>
<dbReference type="EMBL" id="AAGPPS010000062">
    <property type="protein sequence ID" value="EBQ6286131.1"/>
    <property type="molecule type" value="Genomic_DNA"/>
</dbReference>
<keyword evidence="2" id="KW-1133">Transmembrane helix</keyword>
<dbReference type="NCBIfam" id="TIGR01760">
    <property type="entry name" value="tape_meas_TP901"/>
    <property type="match status" value="1"/>
</dbReference>
<feature type="domain" description="Phage tail tape measure protein" evidence="3">
    <location>
        <begin position="88"/>
        <end position="290"/>
    </location>
</feature>
<sequence>MADSFQLKAIITAVDQLSGPLKGMQRELKGFQKEMAGLAIGAAAAGTAVLGALALPVNAAIGFESKMADIRKVVDGLDDKKAFAQMSDDILTLSTQLPMAAEGIAEIVAAGGQAGIARGDLMQFANDAVKMGVAFDTTAEESGQMMAQWRTAFKLTQEDVVVLADKINYLGNTGPANAKKISDIVTRIGPLGGVAGVASGEIAAMGATIAGMGVESEIASTGIKNFMLSLTAGNSATKAQKQAMAFLKLNPRKLAEDMQKDSRGAMLKVLDSLAKVPKAKQAAVMNALFGKESLSAIAPLLTNLDLLRTNFDRVADAQEYGGSMQKEYASRASTTENQLVLLKNSVNAISVTLGDTFLPAINEAAEAVMPYLEQLRTFVRANPELVQSAAKFGAALLAVGVSIGSLSRAVKILNSVINLSPAKVAIAALVAGAMLIIENWDDVAPVIKAVWQEVDNVAQEMGGWETVIEGVGLVMAGSFTVRTIGALQQSVLLAGRLSGLLGKIGRMGAMTLTIGVAVSLFKELKDLEQGA</sequence>
<evidence type="ECO:0000313" key="4">
    <source>
        <dbReference type="EMBL" id="EBQ6286131.1"/>
    </source>
</evidence>
<reference evidence="4" key="1">
    <citation type="submission" date="2018-07" db="EMBL/GenBank/DDBJ databases">
        <authorList>
            <consortium name="NARMS: The National Antimicrobial Resistance Monitoring System"/>
        </authorList>
    </citation>
    <scope>NUCLEOTIDE SEQUENCE</scope>
    <source>
        <strain evidence="4">FSIS1609096</strain>
    </source>
</reference>
<organism evidence="4">
    <name type="scientific">Salmonella enterica</name>
    <name type="common">Salmonella choleraesuis</name>
    <dbReference type="NCBI Taxonomy" id="28901"/>
    <lineage>
        <taxon>Bacteria</taxon>
        <taxon>Pseudomonadati</taxon>
        <taxon>Pseudomonadota</taxon>
        <taxon>Gammaproteobacteria</taxon>
        <taxon>Enterobacterales</taxon>
        <taxon>Enterobacteriaceae</taxon>
        <taxon>Salmonella</taxon>
    </lineage>
</organism>
<dbReference type="InterPro" id="IPR010090">
    <property type="entry name" value="Phage_tape_meas"/>
</dbReference>
<dbReference type="PANTHER" id="PTHR37813:SF1">
    <property type="entry name" value="FELS-2 PROPHAGE PROTEIN"/>
    <property type="match status" value="1"/>
</dbReference>
<feature type="non-terminal residue" evidence="4">
    <location>
        <position position="531"/>
    </location>
</feature>
<keyword evidence="2" id="KW-0812">Transmembrane</keyword>
<name>A0A5U5TT33_SALER</name>
<evidence type="ECO:0000259" key="3">
    <source>
        <dbReference type="Pfam" id="PF10145"/>
    </source>
</evidence>
<feature type="transmembrane region" description="Helical" evidence="2">
    <location>
        <begin position="35"/>
        <end position="57"/>
    </location>
</feature>
<gene>
    <name evidence="4" type="ORF">BTM58_23685</name>
</gene>
<proteinExistence type="predicted"/>
<dbReference type="Pfam" id="PF10145">
    <property type="entry name" value="PhageMin_Tail"/>
    <property type="match status" value="1"/>
</dbReference>
<keyword evidence="2" id="KW-0472">Membrane</keyword>